<evidence type="ECO:0000313" key="1">
    <source>
        <dbReference type="EMBL" id="GAG70264.1"/>
    </source>
</evidence>
<dbReference type="EMBL" id="BART01002934">
    <property type="protein sequence ID" value="GAG70264.1"/>
    <property type="molecule type" value="Genomic_DNA"/>
</dbReference>
<comment type="caution">
    <text evidence="1">The sequence shown here is derived from an EMBL/GenBank/DDBJ whole genome shotgun (WGS) entry which is preliminary data.</text>
</comment>
<dbReference type="AlphaFoldDB" id="X0ZLH6"/>
<protein>
    <submittedName>
        <fullName evidence="1">Uncharacterized protein</fullName>
    </submittedName>
</protein>
<reference evidence="1" key="1">
    <citation type="journal article" date="2014" name="Front. Microbiol.">
        <title>High frequency of phylogenetically diverse reductive dehalogenase-homologous genes in deep subseafloor sedimentary metagenomes.</title>
        <authorList>
            <person name="Kawai M."/>
            <person name="Futagami T."/>
            <person name="Toyoda A."/>
            <person name="Takaki Y."/>
            <person name="Nishi S."/>
            <person name="Hori S."/>
            <person name="Arai W."/>
            <person name="Tsubouchi T."/>
            <person name="Morono Y."/>
            <person name="Uchiyama I."/>
            <person name="Ito T."/>
            <person name="Fujiyama A."/>
            <person name="Inagaki F."/>
            <person name="Takami H."/>
        </authorList>
    </citation>
    <scope>NUCLEOTIDE SEQUENCE</scope>
    <source>
        <strain evidence="1">Expedition CK06-06</strain>
    </source>
</reference>
<feature type="non-terminal residue" evidence="1">
    <location>
        <position position="1"/>
    </location>
</feature>
<proteinExistence type="predicted"/>
<accession>X0ZLH6</accession>
<sequence>IFAAIIAGLLWGDLIIGTMTFYFGTDNQVPNEQITADMAAGLTTMSRNLPYRNMCWAFFKDIHLGRSNRCPNFKFILQKKLSLSFDP</sequence>
<gene>
    <name evidence="1" type="ORF">S01H4_08522</name>
</gene>
<organism evidence="1">
    <name type="scientific">marine sediment metagenome</name>
    <dbReference type="NCBI Taxonomy" id="412755"/>
    <lineage>
        <taxon>unclassified sequences</taxon>
        <taxon>metagenomes</taxon>
        <taxon>ecological metagenomes</taxon>
    </lineage>
</organism>
<name>X0ZLH6_9ZZZZ</name>